<proteinExistence type="predicted"/>
<comment type="caution">
    <text evidence="3">The sequence shown here is derived from an EMBL/GenBank/DDBJ whole genome shotgun (WGS) entry which is preliminary data.</text>
</comment>
<protein>
    <submittedName>
        <fullName evidence="3">SAC3/GANP family</fullName>
    </submittedName>
</protein>
<accession>A0A9W7W2Y6</accession>
<dbReference type="OrthoDB" id="199574at2759"/>
<dbReference type="PROSITE" id="PS50250">
    <property type="entry name" value="PCI"/>
    <property type="match status" value="1"/>
</dbReference>
<dbReference type="InterPro" id="IPR005062">
    <property type="entry name" value="SAC3/GANP/THP3_conserved"/>
</dbReference>
<feature type="compositionally biased region" description="Polar residues" evidence="1">
    <location>
        <begin position="1"/>
        <end position="17"/>
    </location>
</feature>
<feature type="region of interest" description="Disordered" evidence="1">
    <location>
        <begin position="1"/>
        <end position="29"/>
    </location>
</feature>
<dbReference type="PANTHER" id="PTHR12436:SF4">
    <property type="entry name" value="LEUKOCYTE RECEPTOR CLUSTER MEMBER 8"/>
    <property type="match status" value="1"/>
</dbReference>
<keyword evidence="4" id="KW-1185">Reference proteome</keyword>
<reference evidence="3 4" key="1">
    <citation type="journal article" date="2018" name="IMA Fungus">
        <title>IMA Genome-F 10: Nine draft genome sequences of Claviceps purpurea s.lat., including C. arundinis, C. humidiphila, and C. cf. spartinae, pseudomolecules for the pitch canker pathogen Fusarium circinatum, draft genome of Davidsoniella eucalypti, Grosmannia galeiformis, Quambalaria eucalypti, and Teratosphaeria destructans.</title>
        <authorList>
            <person name="Wingfield B.D."/>
            <person name="Liu M."/>
            <person name="Nguyen H.D."/>
            <person name="Lane F.A."/>
            <person name="Morgan S.W."/>
            <person name="De Vos L."/>
            <person name="Wilken P.M."/>
            <person name="Duong T.A."/>
            <person name="Aylward J."/>
            <person name="Coetzee M.P."/>
            <person name="Dadej K."/>
            <person name="De Beer Z.W."/>
            <person name="Findlay W."/>
            <person name="Havenga M."/>
            <person name="Kolarik M."/>
            <person name="Menzies J.G."/>
            <person name="Naidoo K."/>
            <person name="Pochopski O."/>
            <person name="Shoukouhi P."/>
            <person name="Santana Q.C."/>
            <person name="Seifert K.A."/>
            <person name="Soal N."/>
            <person name="Steenkamp E.T."/>
            <person name="Tatham C.T."/>
            <person name="van der Nest M.A."/>
            <person name="Wingfield M.J."/>
        </authorList>
    </citation>
    <scope>NUCLEOTIDE SEQUENCE [LARGE SCALE GENOMIC DNA]</scope>
    <source>
        <strain evidence="3">CMW44962</strain>
    </source>
</reference>
<dbReference type="InterPro" id="IPR000717">
    <property type="entry name" value="PCI_dom"/>
</dbReference>
<evidence type="ECO:0000313" key="4">
    <source>
        <dbReference type="Proteomes" id="UP001138500"/>
    </source>
</evidence>
<gene>
    <name evidence="3" type="ORF">Tdes44962_MAKER09397</name>
</gene>
<evidence type="ECO:0000256" key="1">
    <source>
        <dbReference type="SAM" id="MobiDB-lite"/>
    </source>
</evidence>
<dbReference type="InterPro" id="IPR045107">
    <property type="entry name" value="SAC3/GANP/THP3"/>
</dbReference>
<sequence>MQASPSFTAVSARQTLQRAPLPNRGSSKVEWPPGVRDYVQRAFSTKEEIAGIDRAAVQERLKDIITESAAKGVMDSRDWDTYPLPQQFLKDERDHTYSAKNALTANLLAAIPPAMNGASNLTPASVKRKTSDEDMDMQQPPTPPWKKAKTKGGLEERMTGRGKTQDKKQKKSAKPTTSVEVSADVLEKRKQRFGYVTPEPSPYLSSRDESPEAISVGPLVGTNQSLEKSYFRLTAPPPKEDVRPLAVLEKSLQHVRSKWKKEHNYNFACDQLKSIRQDLTVQHIKNELTVKVYEAHARIALEMKDLGEYNQCQTQLRALYKQGLPGNSEEFIAYRILYIIYTCNRTDMNNMLADLTPADKQKDGVKHALAVRAALASGNYHKFFRLYRDAPKMGPYLLDMIIQRERLAAMAVVCRTYKPDISLRFLAHELAFDYDDDDCNDPDESPRKCLEFLCQHSGEQSVERKEDGEVRFRGDKAAGIFEHAKQSAFGAVNLKGQI</sequence>
<dbReference type="GO" id="GO:0005634">
    <property type="term" value="C:nucleus"/>
    <property type="evidence" value="ECO:0007669"/>
    <property type="project" value="TreeGrafter"/>
</dbReference>
<dbReference type="Gene3D" id="1.25.40.990">
    <property type="match status" value="1"/>
</dbReference>
<evidence type="ECO:0000259" key="2">
    <source>
        <dbReference type="PROSITE" id="PS50250"/>
    </source>
</evidence>
<dbReference type="Proteomes" id="UP001138500">
    <property type="component" value="Unassembled WGS sequence"/>
</dbReference>
<dbReference type="PANTHER" id="PTHR12436">
    <property type="entry name" value="80 KDA MCM3-ASSOCIATED PROTEIN"/>
    <property type="match status" value="1"/>
</dbReference>
<evidence type="ECO:0000313" key="3">
    <source>
        <dbReference type="EMBL" id="KAH9828337.1"/>
    </source>
</evidence>
<reference evidence="3 4" key="2">
    <citation type="journal article" date="2021" name="Curr. Genet.">
        <title>Genetic response to nitrogen starvation in the aggressive Eucalyptus foliar pathogen Teratosphaeria destructans.</title>
        <authorList>
            <person name="Havenga M."/>
            <person name="Wingfield B.D."/>
            <person name="Wingfield M.J."/>
            <person name="Dreyer L.L."/>
            <person name="Roets F."/>
            <person name="Aylward J."/>
        </authorList>
    </citation>
    <scope>NUCLEOTIDE SEQUENCE [LARGE SCALE GENOMIC DNA]</scope>
    <source>
        <strain evidence="3">CMW44962</strain>
    </source>
</reference>
<feature type="compositionally biased region" description="Basic and acidic residues" evidence="1">
    <location>
        <begin position="152"/>
        <end position="167"/>
    </location>
</feature>
<dbReference type="EMBL" id="RIBY02001656">
    <property type="protein sequence ID" value="KAH9828337.1"/>
    <property type="molecule type" value="Genomic_DNA"/>
</dbReference>
<feature type="region of interest" description="Disordered" evidence="1">
    <location>
        <begin position="114"/>
        <end position="180"/>
    </location>
</feature>
<dbReference type="Pfam" id="PF03399">
    <property type="entry name" value="SAC3_GANP"/>
    <property type="match status" value="1"/>
</dbReference>
<feature type="domain" description="PCI" evidence="2">
    <location>
        <begin position="305"/>
        <end position="488"/>
    </location>
</feature>
<dbReference type="AlphaFoldDB" id="A0A9W7W2Y6"/>
<organism evidence="3 4">
    <name type="scientific">Teratosphaeria destructans</name>
    <dbReference type="NCBI Taxonomy" id="418781"/>
    <lineage>
        <taxon>Eukaryota</taxon>
        <taxon>Fungi</taxon>
        <taxon>Dikarya</taxon>
        <taxon>Ascomycota</taxon>
        <taxon>Pezizomycotina</taxon>
        <taxon>Dothideomycetes</taxon>
        <taxon>Dothideomycetidae</taxon>
        <taxon>Mycosphaerellales</taxon>
        <taxon>Teratosphaeriaceae</taxon>
        <taxon>Teratosphaeria</taxon>
    </lineage>
</organism>
<name>A0A9W7W2Y6_9PEZI</name>